<keyword evidence="3" id="KW-1185">Reference proteome</keyword>
<organism evidence="2 3">
    <name type="scientific">Williamwhitmania taraxaci</name>
    <dbReference type="NCBI Taxonomy" id="1640674"/>
    <lineage>
        <taxon>Bacteria</taxon>
        <taxon>Pseudomonadati</taxon>
        <taxon>Bacteroidota</taxon>
        <taxon>Bacteroidia</taxon>
        <taxon>Bacteroidales</taxon>
        <taxon>Williamwhitmaniaceae</taxon>
        <taxon>Williamwhitmania</taxon>
    </lineage>
</organism>
<evidence type="ECO:0000256" key="1">
    <source>
        <dbReference type="SAM" id="Phobius"/>
    </source>
</evidence>
<dbReference type="STRING" id="1640674.SAMN05216323_102246"/>
<keyword evidence="1" id="KW-0812">Transmembrane</keyword>
<dbReference type="EMBL" id="FMYP01000022">
    <property type="protein sequence ID" value="SDC24649.1"/>
    <property type="molecule type" value="Genomic_DNA"/>
</dbReference>
<sequence length="119" mass="14040">MKSENLDQIIDRALSTPPEREMPDTFTERFMQRLEKRIALRDILFDFGLKVVVTVGVLMVLGMVFLFVNWGKEIQDNELVQYLLENIVPIAMFLTGIVFTFIIDQVLLRYFLRRRNLGR</sequence>
<gene>
    <name evidence="2" type="ORF">SAMN05216323_102246</name>
</gene>
<name>A0A1G6K0T3_9BACT</name>
<keyword evidence="1" id="KW-1133">Transmembrane helix</keyword>
<proteinExistence type="predicted"/>
<feature type="transmembrane region" description="Helical" evidence="1">
    <location>
        <begin position="87"/>
        <end position="112"/>
    </location>
</feature>
<feature type="transmembrane region" description="Helical" evidence="1">
    <location>
        <begin position="43"/>
        <end position="67"/>
    </location>
</feature>
<dbReference type="AlphaFoldDB" id="A0A1G6K0T3"/>
<accession>A0A1G6K0T3</accession>
<keyword evidence="1" id="KW-0472">Membrane</keyword>
<dbReference type="Proteomes" id="UP000199452">
    <property type="component" value="Unassembled WGS sequence"/>
</dbReference>
<evidence type="ECO:0000313" key="3">
    <source>
        <dbReference type="Proteomes" id="UP000199452"/>
    </source>
</evidence>
<protein>
    <submittedName>
        <fullName evidence="2">Uncharacterized protein</fullName>
    </submittedName>
</protein>
<dbReference type="RefSeq" id="WP_092437573.1">
    <property type="nucleotide sequence ID" value="NZ_FMYP01000022.1"/>
</dbReference>
<reference evidence="2 3" key="1">
    <citation type="submission" date="2016-09" db="EMBL/GenBank/DDBJ databases">
        <authorList>
            <person name="Capua I."/>
            <person name="De Benedictis P."/>
            <person name="Joannis T."/>
            <person name="Lombin L.H."/>
            <person name="Cattoli G."/>
        </authorList>
    </citation>
    <scope>NUCLEOTIDE SEQUENCE [LARGE SCALE GENOMIC DNA]</scope>
    <source>
        <strain evidence="2 3">A7P-90m</strain>
    </source>
</reference>
<evidence type="ECO:0000313" key="2">
    <source>
        <dbReference type="EMBL" id="SDC24649.1"/>
    </source>
</evidence>